<dbReference type="PROSITE" id="PS51643">
    <property type="entry name" value="HD_CAS3"/>
    <property type="match status" value="1"/>
</dbReference>
<dbReference type="EMBL" id="CP002515">
    <property type="protein sequence ID" value="AEP13149.1"/>
    <property type="molecule type" value="Genomic_DNA"/>
</dbReference>
<keyword evidence="14" id="KW-1185">Reference proteome</keyword>
<dbReference type="GO" id="GO:0016787">
    <property type="term" value="F:hydrolase activity"/>
    <property type="evidence" value="ECO:0007669"/>
    <property type="project" value="UniProtKB-KW"/>
</dbReference>
<dbReference type="SMART" id="SM00487">
    <property type="entry name" value="DEXDc"/>
    <property type="match status" value="1"/>
</dbReference>
<dbReference type="GO" id="GO:0003724">
    <property type="term" value="F:RNA helicase activity"/>
    <property type="evidence" value="ECO:0007669"/>
    <property type="project" value="TreeGrafter"/>
</dbReference>
<dbReference type="InterPro" id="IPR050547">
    <property type="entry name" value="DEAD_box_RNA_helicases"/>
</dbReference>
<dbReference type="OrthoDB" id="9810236at2"/>
<feature type="domain" description="Helicase ATP-binding" evidence="10">
    <location>
        <begin position="27"/>
        <end position="244"/>
    </location>
</feature>
<evidence type="ECO:0000256" key="4">
    <source>
        <dbReference type="ARBA" id="ARBA00022741"/>
    </source>
</evidence>
<evidence type="ECO:0000313" key="13">
    <source>
        <dbReference type="EMBL" id="AEP13149.1"/>
    </source>
</evidence>
<keyword evidence="7" id="KW-0067">ATP-binding</keyword>
<comment type="similarity">
    <text evidence="1">In the N-terminal section; belongs to the CRISPR-associated nuclease Cas3-HD family.</text>
</comment>
<keyword evidence="6" id="KW-0347">Helicase</keyword>
<accession>G2LJY2</accession>
<dbReference type="GO" id="GO:0005524">
    <property type="term" value="F:ATP binding"/>
    <property type="evidence" value="ECO:0007669"/>
    <property type="project" value="UniProtKB-KW"/>
</dbReference>
<dbReference type="InterPro" id="IPR006483">
    <property type="entry name" value="CRISPR-assoc_Cas3_HD"/>
</dbReference>
<dbReference type="SMART" id="SM00490">
    <property type="entry name" value="HELICc"/>
    <property type="match status" value="1"/>
</dbReference>
<keyword evidence="8" id="KW-0051">Antiviral defense</keyword>
<evidence type="ECO:0000256" key="7">
    <source>
        <dbReference type="ARBA" id="ARBA00022840"/>
    </source>
</evidence>
<dbReference type="GO" id="GO:0046872">
    <property type="term" value="F:metal ion binding"/>
    <property type="evidence" value="ECO:0007669"/>
    <property type="project" value="UniProtKB-KW"/>
</dbReference>
<dbReference type="HOGENOM" id="CLU_010520_1_0_0"/>
<dbReference type="PANTHER" id="PTHR47963">
    <property type="entry name" value="DEAD-BOX ATP-DEPENDENT RNA HELICASE 47, MITOCHONDRIAL"/>
    <property type="match status" value="1"/>
</dbReference>
<dbReference type="PROSITE" id="PS51194">
    <property type="entry name" value="HELICASE_CTER"/>
    <property type="match status" value="1"/>
</dbReference>
<organism evidence="13 14">
    <name type="scientific">Chloracidobacterium thermophilum (strain B)</name>
    <dbReference type="NCBI Taxonomy" id="981222"/>
    <lineage>
        <taxon>Bacteria</taxon>
        <taxon>Pseudomonadati</taxon>
        <taxon>Acidobacteriota</taxon>
        <taxon>Terriglobia</taxon>
        <taxon>Terriglobales</taxon>
        <taxon>Acidobacteriaceae</taxon>
        <taxon>Chloracidobacterium</taxon>
    </lineage>
</organism>
<dbReference type="InterPro" id="IPR027417">
    <property type="entry name" value="P-loop_NTPase"/>
</dbReference>
<dbReference type="InterPro" id="IPR001650">
    <property type="entry name" value="Helicase_C-like"/>
</dbReference>
<reference evidence="13 14" key="1">
    <citation type="journal article" date="2012" name="Environ. Microbiol.">
        <title>Complete genome of Candidatus Chloracidobacterium thermophilum, a chlorophyll-based photoheterotroph belonging to the phylum Acidobacteria.</title>
        <authorList>
            <person name="Garcia Costas A.M."/>
            <person name="Liu Z."/>
            <person name="Tomsho L.P."/>
            <person name="Schuster S.C."/>
            <person name="Ward D.M."/>
            <person name="Bryant D.A."/>
        </authorList>
    </citation>
    <scope>NUCLEOTIDE SEQUENCE [LARGE SCALE GENOMIC DNA]</scope>
    <source>
        <strain evidence="13 14">B</strain>
    </source>
</reference>
<keyword evidence="3" id="KW-0479">Metal-binding</keyword>
<dbReference type="STRING" id="981222.Cabther_B0144"/>
<dbReference type="AlphaFoldDB" id="G2LJY2"/>
<protein>
    <submittedName>
        <fullName evidence="13">CRISPR-associated helicase Cas3, Anaes-subtype</fullName>
    </submittedName>
</protein>
<evidence type="ECO:0000256" key="6">
    <source>
        <dbReference type="ARBA" id="ARBA00022806"/>
    </source>
</evidence>
<dbReference type="InterPro" id="IPR054712">
    <property type="entry name" value="Cas3-like_dom"/>
</dbReference>
<name>G2LJY2_CHLTF</name>
<dbReference type="Pfam" id="PF00270">
    <property type="entry name" value="DEAD"/>
    <property type="match status" value="1"/>
</dbReference>
<keyword evidence="5" id="KW-0378">Hydrolase</keyword>
<dbReference type="PROSITE" id="PS51192">
    <property type="entry name" value="HELICASE_ATP_BIND_1"/>
    <property type="match status" value="1"/>
</dbReference>
<keyword evidence="4" id="KW-0547">Nucleotide-binding</keyword>
<evidence type="ECO:0000256" key="9">
    <source>
        <dbReference type="SAM" id="MobiDB-lite"/>
    </source>
</evidence>
<feature type="compositionally biased region" description="Basic and acidic residues" evidence="9">
    <location>
        <begin position="463"/>
        <end position="479"/>
    </location>
</feature>
<feature type="region of interest" description="Disordered" evidence="9">
    <location>
        <begin position="574"/>
        <end position="593"/>
    </location>
</feature>
<dbReference type="Proteomes" id="UP000006791">
    <property type="component" value="Chromosome 2"/>
</dbReference>
<sequence length="930" mass="104261">MTQGRANYFDNWFKKATGRKPFPYQRALAQCGRLPELLEVPTGTGKTAAAILGWLWRRRCHPKETVRNATPRRLVYCLPMRVLVEQTRACAVRWLNNLNLLAGTAIFKGNRLKSYEVDWKQQNKIAVVRLMGGESQRDWREYPEREAIIIGTQDMLLSRALNRGFAMPPQEWPIDFGFLNVDALWVMDEVQLMGPGRTTSVQLQAFWDAAPPSHGLRQTLWMSATLGSQAGSLQLPNWMQTPEKSQLLACQHTNADLQNPAFALRWNAPKRLELHLDSAANNTGVTKPKVKPARGKRKPGSKDDAQAGKPGEQGWTVESPDLHTAILDEANGGRLVLVFVNQVKRARELHDRLRASAGAGAEVLLVHARMRPRDRHAVVSKLGTATPASGRIVVTTQVLEAGVDLDADALFTELCPWPSLVQRLGRLNRSGTRPRSSDVNKGKAKPARAVVFEPVIFEPPSPARKEQESDGDYEERRKRELSWPYEPEAIDEARKLLAQVAEAHDGSLSPKTLSTLSISLPLEGPVLRRFDLDDLFDTDPDLSGGYTDVTPYLRAADRDVDAYLLWRRITGERDADETGERDADETGERDADEQVPFHRGELCPVPFYEAQEAFAEREVWILTLSTGRKGRAAWRKATGREIRAGDTVMVDREAGCYREDVGWTARDADKPNVIIDRCKRDDGKRVRAWVRLDGGTASLVCEIDEHIVGPRARLEDRRCFTKEWMELEPHLLLAEQKAMDLVGRLALNGTVGESVIRAARWHDVGKALERKRNGTFTRPFQEYLRRGGTAVEPHPRNNALYAKSNGRKPGGTSGFRHEMASLLAFLESKHVDDDLAAFLILAHHGKVRLLPEAWDDDDPVDLCGVRDGDRIPAAALPVGNNPIVLNTKIVLPSRQHRGWQGRVHKLLKKHGPFLLAYLEGLVRVADWRAS</sequence>
<dbReference type="GO" id="GO:0003723">
    <property type="term" value="F:RNA binding"/>
    <property type="evidence" value="ECO:0007669"/>
    <property type="project" value="TreeGrafter"/>
</dbReference>
<feature type="compositionally biased region" description="Basic and acidic residues" evidence="9">
    <location>
        <begin position="574"/>
        <end position="589"/>
    </location>
</feature>
<feature type="domain" description="Helicase C-terminal" evidence="11">
    <location>
        <begin position="321"/>
        <end position="491"/>
    </location>
</feature>
<dbReference type="GO" id="GO:0051607">
    <property type="term" value="P:defense response to virus"/>
    <property type="evidence" value="ECO:0007669"/>
    <property type="project" value="UniProtKB-KW"/>
</dbReference>
<dbReference type="Gene3D" id="3.40.50.300">
    <property type="entry name" value="P-loop containing nucleotide triphosphate hydrolases"/>
    <property type="match status" value="2"/>
</dbReference>
<dbReference type="InterPro" id="IPR011545">
    <property type="entry name" value="DEAD/DEAH_box_helicase_dom"/>
</dbReference>
<evidence type="ECO:0000259" key="10">
    <source>
        <dbReference type="PROSITE" id="PS51192"/>
    </source>
</evidence>
<feature type="domain" description="HD Cas3-type" evidence="12">
    <location>
        <begin position="720"/>
        <end position="928"/>
    </location>
</feature>
<dbReference type="InterPro" id="IPR014001">
    <property type="entry name" value="Helicase_ATP-bd"/>
</dbReference>
<dbReference type="KEGG" id="ctm:Cabther_B0144"/>
<dbReference type="SUPFAM" id="SSF52540">
    <property type="entry name" value="P-loop containing nucleoside triphosphate hydrolases"/>
    <property type="match status" value="1"/>
</dbReference>
<dbReference type="RefSeq" id="WP_014100887.1">
    <property type="nucleotide sequence ID" value="NC_016025.1"/>
</dbReference>
<proteinExistence type="inferred from homology"/>
<evidence type="ECO:0000313" key="14">
    <source>
        <dbReference type="Proteomes" id="UP000006791"/>
    </source>
</evidence>
<evidence type="ECO:0000259" key="12">
    <source>
        <dbReference type="PROSITE" id="PS51643"/>
    </source>
</evidence>
<evidence type="ECO:0000259" key="11">
    <source>
        <dbReference type="PROSITE" id="PS51194"/>
    </source>
</evidence>
<feature type="region of interest" description="Disordered" evidence="9">
    <location>
        <begin position="278"/>
        <end position="317"/>
    </location>
</feature>
<dbReference type="Gene3D" id="1.10.3210.30">
    <property type="match status" value="1"/>
</dbReference>
<evidence type="ECO:0000256" key="1">
    <source>
        <dbReference type="ARBA" id="ARBA00006847"/>
    </source>
</evidence>
<evidence type="ECO:0000256" key="3">
    <source>
        <dbReference type="ARBA" id="ARBA00022723"/>
    </source>
</evidence>
<comment type="similarity">
    <text evidence="2">In the central section; belongs to the CRISPR-associated helicase Cas3 family.</text>
</comment>
<dbReference type="InterPro" id="IPR038257">
    <property type="entry name" value="CRISPR-assoc_Cas3_HD_sf"/>
</dbReference>
<feature type="compositionally biased region" description="Basic residues" evidence="9">
    <location>
        <begin position="288"/>
        <end position="299"/>
    </location>
</feature>
<feature type="region of interest" description="Disordered" evidence="9">
    <location>
        <begin position="458"/>
        <end position="479"/>
    </location>
</feature>
<dbReference type="PANTHER" id="PTHR47963:SF9">
    <property type="entry name" value="CRISPR-ASSOCIATED ENDONUCLEASE_HELICASE CAS3"/>
    <property type="match status" value="1"/>
</dbReference>
<dbReference type="Pfam" id="PF22590">
    <property type="entry name" value="Cas3-like_C_2"/>
    <property type="match status" value="1"/>
</dbReference>
<evidence type="ECO:0000256" key="5">
    <source>
        <dbReference type="ARBA" id="ARBA00022801"/>
    </source>
</evidence>
<evidence type="ECO:0000256" key="8">
    <source>
        <dbReference type="ARBA" id="ARBA00023118"/>
    </source>
</evidence>
<evidence type="ECO:0000256" key="2">
    <source>
        <dbReference type="ARBA" id="ARBA00009046"/>
    </source>
</evidence>
<gene>
    <name evidence="13" type="ordered locus">Cabther_B0144</name>
</gene>